<dbReference type="PROSITE" id="PS50244">
    <property type="entry name" value="S5A_REDUCTASE"/>
    <property type="match status" value="1"/>
</dbReference>
<keyword evidence="4 6" id="KW-1133">Transmembrane helix</keyword>
<keyword evidence="3 6" id="KW-0812">Transmembrane</keyword>
<keyword evidence="5 6" id="KW-0472">Membrane</keyword>
<dbReference type="InterPro" id="IPR001104">
    <property type="entry name" value="3-oxo-5_a-steroid_4-DH_C"/>
</dbReference>
<dbReference type="GO" id="GO:0016627">
    <property type="term" value="F:oxidoreductase activity, acting on the CH-CH group of donors"/>
    <property type="evidence" value="ECO:0007669"/>
    <property type="project" value="InterPro"/>
</dbReference>
<evidence type="ECO:0000256" key="6">
    <source>
        <dbReference type="SAM" id="Phobius"/>
    </source>
</evidence>
<comment type="subcellular location">
    <subcellularLocation>
        <location evidence="1">Membrane</location>
        <topology evidence="1">Multi-pass membrane protein</topology>
    </subcellularLocation>
</comment>
<name>A0A834GVL7_RHOSS</name>
<dbReference type="SUPFAM" id="SSF52047">
    <property type="entry name" value="RNI-like"/>
    <property type="match status" value="1"/>
</dbReference>
<dbReference type="PANTHER" id="PTHR10556">
    <property type="entry name" value="3-OXO-5-ALPHA-STEROID 4-DEHYDROGENASE"/>
    <property type="match status" value="1"/>
</dbReference>
<proteinExistence type="inferred from homology"/>
<reference evidence="9" key="1">
    <citation type="submission" date="2019-11" db="EMBL/GenBank/DDBJ databases">
        <authorList>
            <person name="Liu Y."/>
            <person name="Hou J."/>
            <person name="Li T.-Q."/>
            <person name="Guan C.-H."/>
            <person name="Wu X."/>
            <person name="Wu H.-Z."/>
            <person name="Ling F."/>
            <person name="Zhang R."/>
            <person name="Shi X.-G."/>
            <person name="Ren J.-P."/>
            <person name="Chen E.-F."/>
            <person name="Sun J.-M."/>
        </authorList>
    </citation>
    <scope>NUCLEOTIDE SEQUENCE</scope>
    <source>
        <strain evidence="9">Adult_tree_wgs_1</strain>
        <tissue evidence="9">Leaves</tissue>
    </source>
</reference>
<gene>
    <name evidence="9" type="ORF">RHSIM_Rhsim05G0177500</name>
</gene>
<dbReference type="GO" id="GO:0006629">
    <property type="term" value="P:lipid metabolic process"/>
    <property type="evidence" value="ECO:0007669"/>
    <property type="project" value="InterPro"/>
</dbReference>
<feature type="transmembrane region" description="Helical" evidence="6">
    <location>
        <begin position="352"/>
        <end position="370"/>
    </location>
</feature>
<feature type="transmembrane region" description="Helical" evidence="6">
    <location>
        <begin position="418"/>
        <end position="437"/>
    </location>
</feature>
<dbReference type="OrthoDB" id="5788137at2759"/>
<evidence type="ECO:0000259" key="7">
    <source>
        <dbReference type="Pfam" id="PF02544"/>
    </source>
</evidence>
<dbReference type="Proteomes" id="UP000626092">
    <property type="component" value="Unassembled WGS sequence"/>
</dbReference>
<evidence type="ECO:0000313" key="9">
    <source>
        <dbReference type="EMBL" id="KAF7142625.1"/>
    </source>
</evidence>
<sequence length="461" mass="52109">MDHTFLFQQPPPAYIRALPPISLLFLSYLCFSEIIGKHLQYSKFWNVNSQSKSNQIKISSKTGMLFLYGPAFVAGAASFGLFPYGGLRFLLLKSALTIHFFKRILEVGGRLLLGGLHLMVWVGLWIRKLKLFFTIFESTMVSLVDRWIGLATESRVEELHLQIISPLDALYKLPQTVFATTSVKALKLENIVLKLLLHQSIRFHSLQKLSLLTVHVDARVIASIISSCPLIEEIELIQCLGLHKVHIYGLHNLKVVAIVQDDGRIESHIEAPSLQKLVYEDENFEYCPSKFNFACENLKELTLSGVLFVHKFSGGMVLDSAILISGAYFSLAASMIYVQHLTEGLPEPSIDLKYLGVVIFLVGISGNFYHHYLLSKLREKGDKGYKLPKGGLFNLVLCPHYLFEILAFWGIFFVSQTMLSLSCAIGVALYLAGRSYVTRKWYLSKFENFPREVKALVPFVF</sequence>
<evidence type="ECO:0008006" key="11">
    <source>
        <dbReference type="Google" id="ProtNLM"/>
    </source>
</evidence>
<evidence type="ECO:0000259" key="8">
    <source>
        <dbReference type="Pfam" id="PF24758"/>
    </source>
</evidence>
<protein>
    <recommendedName>
        <fullName evidence="11">Steroid 5-alpha reductase C-terminal domain-containing protein</fullName>
    </recommendedName>
</protein>
<evidence type="ECO:0000256" key="1">
    <source>
        <dbReference type="ARBA" id="ARBA00004141"/>
    </source>
</evidence>
<comment type="caution">
    <text evidence="9">The sequence shown here is derived from an EMBL/GenBank/DDBJ whole genome shotgun (WGS) entry which is preliminary data.</text>
</comment>
<feature type="transmembrane region" description="Helical" evidence="6">
    <location>
        <begin position="321"/>
        <end position="340"/>
    </location>
</feature>
<accession>A0A834GVL7</accession>
<dbReference type="InterPro" id="IPR039357">
    <property type="entry name" value="SRD5A/TECR"/>
</dbReference>
<feature type="transmembrane region" description="Helical" evidence="6">
    <location>
        <begin position="391"/>
        <end position="412"/>
    </location>
</feature>
<organism evidence="9 10">
    <name type="scientific">Rhododendron simsii</name>
    <name type="common">Sims's rhododendron</name>
    <dbReference type="NCBI Taxonomy" id="118357"/>
    <lineage>
        <taxon>Eukaryota</taxon>
        <taxon>Viridiplantae</taxon>
        <taxon>Streptophyta</taxon>
        <taxon>Embryophyta</taxon>
        <taxon>Tracheophyta</taxon>
        <taxon>Spermatophyta</taxon>
        <taxon>Magnoliopsida</taxon>
        <taxon>eudicotyledons</taxon>
        <taxon>Gunneridae</taxon>
        <taxon>Pentapetalae</taxon>
        <taxon>asterids</taxon>
        <taxon>Ericales</taxon>
        <taxon>Ericaceae</taxon>
        <taxon>Ericoideae</taxon>
        <taxon>Rhodoreae</taxon>
        <taxon>Rhododendron</taxon>
    </lineage>
</organism>
<comment type="similarity">
    <text evidence="2">Belongs to the steroid 5-alpha reductase family.</text>
</comment>
<evidence type="ECO:0000256" key="5">
    <source>
        <dbReference type="ARBA" id="ARBA00023136"/>
    </source>
</evidence>
<evidence type="ECO:0000313" key="10">
    <source>
        <dbReference type="Proteomes" id="UP000626092"/>
    </source>
</evidence>
<feature type="transmembrane region" description="Helical" evidence="6">
    <location>
        <begin position="107"/>
        <end position="126"/>
    </location>
</feature>
<feature type="domain" description="F-box/LRR-repeat protein 15/At3g58940/PEG3-like LRR" evidence="8">
    <location>
        <begin position="144"/>
        <end position="306"/>
    </location>
</feature>
<dbReference type="FunFam" id="1.20.120.1630:FF:000017">
    <property type="entry name" value="3-oxo-5-alpha-steroid 4-dehydrogenase family protein"/>
    <property type="match status" value="1"/>
</dbReference>
<dbReference type="PANTHER" id="PTHR10556:SF54">
    <property type="entry name" value="VERY-LONG-CHAIN ENOYL-COA REDUCTASE-LIKE"/>
    <property type="match status" value="1"/>
</dbReference>
<evidence type="ECO:0000256" key="4">
    <source>
        <dbReference type="ARBA" id="ARBA00022989"/>
    </source>
</evidence>
<dbReference type="InterPro" id="IPR055411">
    <property type="entry name" value="LRR_FXL15/At3g58940/PEG3-like"/>
</dbReference>
<dbReference type="EMBL" id="WJXA01000005">
    <property type="protein sequence ID" value="KAF7142625.1"/>
    <property type="molecule type" value="Genomic_DNA"/>
</dbReference>
<dbReference type="Pfam" id="PF02544">
    <property type="entry name" value="Steroid_dh"/>
    <property type="match status" value="1"/>
</dbReference>
<feature type="transmembrane region" description="Helical" evidence="6">
    <location>
        <begin position="65"/>
        <end position="87"/>
    </location>
</feature>
<dbReference type="Gene3D" id="1.20.120.1630">
    <property type="match status" value="1"/>
</dbReference>
<feature type="transmembrane region" description="Helical" evidence="6">
    <location>
        <begin position="13"/>
        <end position="31"/>
    </location>
</feature>
<keyword evidence="10" id="KW-1185">Reference proteome</keyword>
<dbReference type="Pfam" id="PF24758">
    <property type="entry name" value="LRR_At5g56370"/>
    <property type="match status" value="1"/>
</dbReference>
<evidence type="ECO:0000256" key="2">
    <source>
        <dbReference type="ARBA" id="ARBA00007742"/>
    </source>
</evidence>
<dbReference type="AlphaFoldDB" id="A0A834GVL7"/>
<evidence type="ECO:0000256" key="3">
    <source>
        <dbReference type="ARBA" id="ARBA00022692"/>
    </source>
</evidence>
<dbReference type="GO" id="GO:0016020">
    <property type="term" value="C:membrane"/>
    <property type="evidence" value="ECO:0007669"/>
    <property type="project" value="UniProtKB-SubCell"/>
</dbReference>
<feature type="domain" description="3-oxo-5-alpha-steroid 4-dehydrogenase C-terminal" evidence="7">
    <location>
        <begin position="352"/>
        <end position="461"/>
    </location>
</feature>